<dbReference type="InterPro" id="IPR001138">
    <property type="entry name" value="Zn2Cys6_DnaBD"/>
</dbReference>
<dbReference type="Gene3D" id="4.10.240.10">
    <property type="entry name" value="Zn(2)-C6 fungal-type DNA-binding domain"/>
    <property type="match status" value="1"/>
</dbReference>
<dbReference type="STRING" id="1531966.A0A0A1SLU3"/>
<dbReference type="PROSITE" id="PS00463">
    <property type="entry name" value="ZN2_CY6_FUNGAL_1"/>
    <property type="match status" value="1"/>
</dbReference>
<evidence type="ECO:0000313" key="4">
    <source>
        <dbReference type="Proteomes" id="UP000039046"/>
    </source>
</evidence>
<evidence type="ECO:0000256" key="1">
    <source>
        <dbReference type="ARBA" id="ARBA00023242"/>
    </source>
</evidence>
<dbReference type="OrthoDB" id="5386330at2759"/>
<dbReference type="Proteomes" id="UP000039046">
    <property type="component" value="Unassembled WGS sequence"/>
</dbReference>
<sequence length="512" mass="57995">MAPIEDGNSNAPRQKRWATKVKTGCLTCRRRRVKCDEAKPFCLNCTKRNLHCAGYQVLDKGKNARSIAAATAPLCKQRVKLPNEELTALNDVVTLFNLMPHFLLSEAKGEREFTLRAPMRYTTALYLAVLPSRAGHNPVVDTAVTALSAAARLYYDTTIREDMSLEQIAERDDYDRVLCLYNRALHYLREALNDPEESVSSDALCATELLCCFESFNLNSPPEIQVQHLMGSAELIQHRGPARFSSGFDLILLRTQIPYLMFSAFYTNTPSFLNRPEWTAALKTVARLSPDIDRHLVYFMILAGQIFSVLLSINEYMSQIDRSTPEAMEQRKQLLDDITKHGNTFASWARAAQIKVQQALIAFEATHKDTRHNLYSQSTIATATQFYGASIAVLLLQNRLRIALGCSNAREREEESQDLANKLRERVMADERLGRKVPTFQIAAFNAVLASKDQWMQYADRVGHMDENQDRAIAPELYFTWLQSVGVRSDIRSVVQKLSVMLPVKSTRVYIP</sequence>
<accession>A0A0A1SLU3</accession>
<dbReference type="PANTHER" id="PTHR38111:SF2">
    <property type="entry name" value="FINGER DOMAIN PROTEIN, PUTATIVE (AFU_ORTHOLOGUE AFUA_1G01560)-RELATED"/>
    <property type="match status" value="1"/>
</dbReference>
<dbReference type="HOGENOM" id="CLU_040454_0_0_1"/>
<protein>
    <submittedName>
        <fullName evidence="3">Putative C6 zinc finger domain protein</fullName>
    </submittedName>
</protein>
<name>A0A0A1SLU3_9HYPO</name>
<dbReference type="AlphaFoldDB" id="A0A0A1SLU3"/>
<dbReference type="SUPFAM" id="SSF57701">
    <property type="entry name" value="Zn2/Cys6 DNA-binding domain"/>
    <property type="match status" value="1"/>
</dbReference>
<feature type="domain" description="Zn(2)-C6 fungal-type" evidence="2">
    <location>
        <begin position="24"/>
        <end position="52"/>
    </location>
</feature>
<evidence type="ECO:0000259" key="2">
    <source>
        <dbReference type="PROSITE" id="PS50048"/>
    </source>
</evidence>
<keyword evidence="4" id="KW-1185">Reference proteome</keyword>
<dbReference type="InterPro" id="IPR053178">
    <property type="entry name" value="Osmoadaptation_assoc"/>
</dbReference>
<dbReference type="GO" id="GO:0008270">
    <property type="term" value="F:zinc ion binding"/>
    <property type="evidence" value="ECO:0007669"/>
    <property type="project" value="InterPro"/>
</dbReference>
<dbReference type="InterPro" id="IPR036864">
    <property type="entry name" value="Zn2-C6_fun-type_DNA-bd_sf"/>
</dbReference>
<organism evidence="3 4">
    <name type="scientific">[Torrubiella] hemipterigena</name>
    <dbReference type="NCBI Taxonomy" id="1531966"/>
    <lineage>
        <taxon>Eukaryota</taxon>
        <taxon>Fungi</taxon>
        <taxon>Dikarya</taxon>
        <taxon>Ascomycota</taxon>
        <taxon>Pezizomycotina</taxon>
        <taxon>Sordariomycetes</taxon>
        <taxon>Hypocreomycetidae</taxon>
        <taxon>Hypocreales</taxon>
        <taxon>Clavicipitaceae</taxon>
        <taxon>Clavicipitaceae incertae sedis</taxon>
        <taxon>'Torrubiella' clade</taxon>
    </lineage>
</organism>
<dbReference type="Pfam" id="PF00172">
    <property type="entry name" value="Zn_clus"/>
    <property type="match status" value="1"/>
</dbReference>
<gene>
    <name evidence="3" type="ORF">VHEMI01402</name>
</gene>
<evidence type="ECO:0000313" key="3">
    <source>
        <dbReference type="EMBL" id="CEJ81263.1"/>
    </source>
</evidence>
<dbReference type="PROSITE" id="PS50048">
    <property type="entry name" value="ZN2_CY6_FUNGAL_2"/>
    <property type="match status" value="1"/>
</dbReference>
<dbReference type="SMART" id="SM00066">
    <property type="entry name" value="GAL4"/>
    <property type="match status" value="1"/>
</dbReference>
<dbReference type="PANTHER" id="PTHR38111">
    <property type="entry name" value="ZN(2)-C6 FUNGAL-TYPE DOMAIN-CONTAINING PROTEIN-RELATED"/>
    <property type="match status" value="1"/>
</dbReference>
<dbReference type="CDD" id="cd00067">
    <property type="entry name" value="GAL4"/>
    <property type="match status" value="1"/>
</dbReference>
<keyword evidence="1" id="KW-0539">Nucleus</keyword>
<proteinExistence type="predicted"/>
<dbReference type="GO" id="GO:0000981">
    <property type="term" value="F:DNA-binding transcription factor activity, RNA polymerase II-specific"/>
    <property type="evidence" value="ECO:0007669"/>
    <property type="project" value="InterPro"/>
</dbReference>
<reference evidence="3 4" key="1">
    <citation type="journal article" date="2015" name="Genome Announc.">
        <title>Draft Genome Sequence and Gene Annotation of the Entomopathogenic Fungus Verticillium hemipterigenum.</title>
        <authorList>
            <person name="Horn F."/>
            <person name="Habel A."/>
            <person name="Scharf D.H."/>
            <person name="Dworschak J."/>
            <person name="Brakhage A.A."/>
            <person name="Guthke R."/>
            <person name="Hertweck C."/>
            <person name="Linde J."/>
        </authorList>
    </citation>
    <scope>NUCLEOTIDE SEQUENCE [LARGE SCALE GENOMIC DNA]</scope>
</reference>
<dbReference type="EMBL" id="CDHN01000001">
    <property type="protein sequence ID" value="CEJ81263.1"/>
    <property type="molecule type" value="Genomic_DNA"/>
</dbReference>